<sequence length="172" mass="18934">MQLYTVIARLLDYPDELLHGHLGALQEWLHDEPDIAAEDRAAVSELVAWMSSQPLLALQGHYVQTFDMTPEHSLHLTHHLFGDDRGRGPALVDLSEHYKGAGLEAVAGELPDYLPLVLEYCSTLEPFAARVFLGDAAKVIRVLAANLERAGSPYAPVLRVIEKHGHLARTAA</sequence>
<dbReference type="InterPro" id="IPR020945">
    <property type="entry name" value="DMSO/NO3_reduct_chaperone"/>
</dbReference>
<dbReference type="PANTHER" id="PTHR43680:SF2">
    <property type="entry name" value="NITRATE REDUCTASE MOLYBDENUM COFACTOR ASSEMBLY CHAPERONE NARJ"/>
    <property type="match status" value="1"/>
</dbReference>
<evidence type="ECO:0000256" key="1">
    <source>
        <dbReference type="ARBA" id="ARBA00023063"/>
    </source>
</evidence>
<dbReference type="InterPro" id="IPR036411">
    <property type="entry name" value="TorD-like_sf"/>
</dbReference>
<dbReference type="RefSeq" id="WP_114279617.1">
    <property type="nucleotide sequence ID" value="NZ_QPJY01000004.1"/>
</dbReference>
<dbReference type="GO" id="GO:0051082">
    <property type="term" value="F:unfolded protein binding"/>
    <property type="evidence" value="ECO:0007669"/>
    <property type="project" value="InterPro"/>
</dbReference>
<gene>
    <name evidence="2" type="ORF">DFQ59_10461</name>
</gene>
<dbReference type="PANTHER" id="PTHR43680">
    <property type="entry name" value="NITRATE REDUCTASE MOLYBDENUM COFACTOR ASSEMBLY CHAPERONE"/>
    <property type="match status" value="1"/>
</dbReference>
<dbReference type="Proteomes" id="UP000252707">
    <property type="component" value="Unassembled WGS sequence"/>
</dbReference>
<dbReference type="AlphaFoldDB" id="A0A369CBV6"/>
<evidence type="ECO:0000313" key="3">
    <source>
        <dbReference type="Proteomes" id="UP000252707"/>
    </source>
</evidence>
<evidence type="ECO:0000313" key="2">
    <source>
        <dbReference type="EMBL" id="RCX30625.1"/>
    </source>
</evidence>
<comment type="caution">
    <text evidence="2">The sequence shown here is derived from an EMBL/GenBank/DDBJ whole genome shotgun (WGS) entry which is preliminary data.</text>
</comment>
<protein>
    <submittedName>
        <fullName evidence="2">Respiratory nitrate reductase chaperone NarJ</fullName>
    </submittedName>
</protein>
<dbReference type="Gene3D" id="1.10.3480.10">
    <property type="entry name" value="TorD-like"/>
    <property type="match status" value="1"/>
</dbReference>
<dbReference type="NCBIfam" id="TIGR00684">
    <property type="entry name" value="narJ"/>
    <property type="match status" value="1"/>
</dbReference>
<dbReference type="InterPro" id="IPR003765">
    <property type="entry name" value="NO3_reductase_chaperone_NarJ"/>
</dbReference>
<dbReference type="GO" id="GO:0042128">
    <property type="term" value="P:nitrate assimilation"/>
    <property type="evidence" value="ECO:0007669"/>
    <property type="project" value="UniProtKB-KW"/>
</dbReference>
<accession>A0A369CBV6</accession>
<dbReference type="GO" id="GO:0016530">
    <property type="term" value="F:metallochaperone activity"/>
    <property type="evidence" value="ECO:0007669"/>
    <property type="project" value="TreeGrafter"/>
</dbReference>
<keyword evidence="1" id="KW-0534">Nitrate assimilation</keyword>
<dbReference type="SUPFAM" id="SSF89155">
    <property type="entry name" value="TorD-like"/>
    <property type="match status" value="1"/>
</dbReference>
<dbReference type="GO" id="GO:0051131">
    <property type="term" value="P:chaperone-mediated protein complex assembly"/>
    <property type="evidence" value="ECO:0007669"/>
    <property type="project" value="InterPro"/>
</dbReference>
<organism evidence="2 3">
    <name type="scientific">Thioalbus denitrificans</name>
    <dbReference type="NCBI Taxonomy" id="547122"/>
    <lineage>
        <taxon>Bacteria</taxon>
        <taxon>Pseudomonadati</taxon>
        <taxon>Pseudomonadota</taxon>
        <taxon>Gammaproteobacteria</taxon>
        <taxon>Chromatiales</taxon>
        <taxon>Ectothiorhodospiraceae</taxon>
        <taxon>Thioalbus</taxon>
    </lineage>
</organism>
<name>A0A369CBV6_9GAMM</name>
<dbReference type="OrthoDB" id="8478585at2"/>
<reference evidence="2 3" key="1">
    <citation type="submission" date="2018-07" db="EMBL/GenBank/DDBJ databases">
        <title>Genomic Encyclopedia of Type Strains, Phase IV (KMG-IV): sequencing the most valuable type-strain genomes for metagenomic binning, comparative biology and taxonomic classification.</title>
        <authorList>
            <person name="Goeker M."/>
        </authorList>
    </citation>
    <scope>NUCLEOTIDE SEQUENCE [LARGE SCALE GENOMIC DNA]</scope>
    <source>
        <strain evidence="2 3">DSM 26407</strain>
    </source>
</reference>
<dbReference type="Pfam" id="PF02613">
    <property type="entry name" value="Nitrate_red_del"/>
    <property type="match status" value="1"/>
</dbReference>
<keyword evidence="3" id="KW-1185">Reference proteome</keyword>
<dbReference type="EMBL" id="QPJY01000004">
    <property type="protein sequence ID" value="RCX30625.1"/>
    <property type="molecule type" value="Genomic_DNA"/>
</dbReference>
<proteinExistence type="predicted"/>